<dbReference type="EMBL" id="UWOC01000146">
    <property type="protein sequence ID" value="VCU09357.1"/>
    <property type="molecule type" value="Genomic_DNA"/>
</dbReference>
<gene>
    <name evidence="2" type="ORF">RHODGE_RHODGE_02529</name>
</gene>
<comment type="caution">
    <text evidence="2">The sequence shown here is derived from an EMBL/GenBank/DDBJ whole genome shotgun (WGS) entry which is preliminary data.</text>
</comment>
<organism evidence="2 3">
    <name type="scientific">Rhodoplanes serenus</name>
    <dbReference type="NCBI Taxonomy" id="200615"/>
    <lineage>
        <taxon>Bacteria</taxon>
        <taxon>Pseudomonadati</taxon>
        <taxon>Pseudomonadota</taxon>
        <taxon>Alphaproteobacteria</taxon>
        <taxon>Hyphomicrobiales</taxon>
        <taxon>Nitrobacteraceae</taxon>
        <taxon>Rhodoplanes</taxon>
    </lineage>
</organism>
<dbReference type="Pfam" id="PF09849">
    <property type="entry name" value="DUF2076"/>
    <property type="match status" value="1"/>
</dbReference>
<evidence type="ECO:0000256" key="1">
    <source>
        <dbReference type="SAM" id="MobiDB-lite"/>
    </source>
</evidence>
<feature type="compositionally biased region" description="Basic and acidic residues" evidence="1">
    <location>
        <begin position="248"/>
        <end position="259"/>
    </location>
</feature>
<feature type="compositionally biased region" description="Acidic residues" evidence="1">
    <location>
        <begin position="268"/>
        <end position="287"/>
    </location>
</feature>
<dbReference type="Proteomes" id="UP000289200">
    <property type="component" value="Unassembled WGS sequence"/>
</dbReference>
<feature type="region of interest" description="Disordered" evidence="1">
    <location>
        <begin position="216"/>
        <end position="287"/>
    </location>
</feature>
<feature type="compositionally biased region" description="Gly residues" evidence="1">
    <location>
        <begin position="118"/>
        <end position="157"/>
    </location>
</feature>
<proteinExistence type="predicted"/>
<evidence type="ECO:0000313" key="3">
    <source>
        <dbReference type="Proteomes" id="UP000289200"/>
    </source>
</evidence>
<keyword evidence="3" id="KW-1185">Reference proteome</keyword>
<dbReference type="InterPro" id="IPR018648">
    <property type="entry name" value="DUF2076"/>
</dbReference>
<feature type="compositionally biased region" description="Gly residues" evidence="1">
    <location>
        <begin position="232"/>
        <end position="247"/>
    </location>
</feature>
<dbReference type="RefSeq" id="WP_129609269.1">
    <property type="nucleotide sequence ID" value="NZ_UWOC01000146.1"/>
</dbReference>
<reference evidence="3" key="1">
    <citation type="submission" date="2018-10" db="EMBL/GenBank/DDBJ databases">
        <authorList>
            <person name="Peiro R."/>
            <person name="Begona"/>
            <person name="Cbmso G."/>
            <person name="Lopez M."/>
            <person name="Gonzalez S."/>
            <person name="Sacristan E."/>
            <person name="Castillo E."/>
        </authorList>
    </citation>
    <scope>NUCLEOTIDE SEQUENCE [LARGE SCALE GENOMIC DNA]</scope>
</reference>
<protein>
    <submittedName>
        <fullName evidence="2">Uncharacterized protein</fullName>
    </submittedName>
</protein>
<feature type="region of interest" description="Disordered" evidence="1">
    <location>
        <begin position="85"/>
        <end position="157"/>
    </location>
</feature>
<feature type="compositionally biased region" description="Low complexity" evidence="1">
    <location>
        <begin position="216"/>
        <end position="231"/>
    </location>
</feature>
<evidence type="ECO:0000313" key="2">
    <source>
        <dbReference type="EMBL" id="VCU09357.1"/>
    </source>
</evidence>
<accession>A0A3S4B542</accession>
<dbReference type="AlphaFoldDB" id="A0A3S4B542"/>
<name>A0A3S4B542_9BRAD</name>
<sequence length="287" mass="27726">MTPQERQLVDDLFQRLATLEREPRDPEAERAIRDGLSRAPNAVYALVQTTLLQDEALRQAHERIAELEAALAPPQQQGGFLGSLRGMFGGDAPQPGQGRGSVPSVRPGEGGDPRWNTGGTGFGAGSAMGGPMGAPPGFGQGPQGGPQPGAPWGGGPGYGGPGGAGYGGPGYGGPGAAPGGAFGGRGSFLGTAAAAAAGVIGGSLLLDAMRGMTGGAHAAAGGAAGQGALDPGAGGGSPFGGGAGGGDLSREAGVDDIGGRRTAAYEDPGTDDGGDDFGGDFGDSDYA</sequence>
<dbReference type="OrthoDB" id="122910at2"/>